<evidence type="ECO:0000313" key="2">
    <source>
        <dbReference type="EMBL" id="PIL23379.1"/>
    </source>
</evidence>
<dbReference type="AlphaFoldDB" id="A0A2G8RPF0"/>
<comment type="caution">
    <text evidence="2">The sequence shown here is derived from an EMBL/GenBank/DDBJ whole genome shotgun (WGS) entry which is preliminary data.</text>
</comment>
<feature type="compositionally biased region" description="Basic and acidic residues" evidence="1">
    <location>
        <begin position="143"/>
        <end position="152"/>
    </location>
</feature>
<evidence type="ECO:0000256" key="1">
    <source>
        <dbReference type="SAM" id="MobiDB-lite"/>
    </source>
</evidence>
<sequence length="152" mass="16607">MVVGMATVAAGLGAFWMLQFRGQNRNPAEMSTWHHRHTQQVAAANDQVDTPCSGTKITPREPLQPQAIRDMPAADGPGTAAAGRQGSSQPPSLSPAREDRSILASILTFIRGDPKDRSRDGYVGQPAQVRKLNDRGGVYTKNSEYKDSYRRE</sequence>
<reference evidence="2 3" key="1">
    <citation type="journal article" date="2015" name="Sci. Rep.">
        <title>Chromosome-level genome map provides insights into diverse defense mechanisms in the medicinal fungus Ganoderma sinense.</title>
        <authorList>
            <person name="Zhu Y."/>
            <person name="Xu J."/>
            <person name="Sun C."/>
            <person name="Zhou S."/>
            <person name="Xu H."/>
            <person name="Nelson D.R."/>
            <person name="Qian J."/>
            <person name="Song J."/>
            <person name="Luo H."/>
            <person name="Xiang L."/>
            <person name="Li Y."/>
            <person name="Xu Z."/>
            <person name="Ji A."/>
            <person name="Wang L."/>
            <person name="Lu S."/>
            <person name="Hayward A."/>
            <person name="Sun W."/>
            <person name="Li X."/>
            <person name="Schwartz D.C."/>
            <person name="Wang Y."/>
            <person name="Chen S."/>
        </authorList>
    </citation>
    <scope>NUCLEOTIDE SEQUENCE [LARGE SCALE GENOMIC DNA]</scope>
    <source>
        <strain evidence="2 3">ZZ0214-1</strain>
    </source>
</reference>
<dbReference type="OrthoDB" id="2747445at2759"/>
<organism evidence="2 3">
    <name type="scientific">Ganoderma sinense ZZ0214-1</name>
    <dbReference type="NCBI Taxonomy" id="1077348"/>
    <lineage>
        <taxon>Eukaryota</taxon>
        <taxon>Fungi</taxon>
        <taxon>Dikarya</taxon>
        <taxon>Basidiomycota</taxon>
        <taxon>Agaricomycotina</taxon>
        <taxon>Agaricomycetes</taxon>
        <taxon>Polyporales</taxon>
        <taxon>Polyporaceae</taxon>
        <taxon>Ganoderma</taxon>
    </lineage>
</organism>
<name>A0A2G8RPF0_9APHY</name>
<dbReference type="EMBL" id="AYKW01000068">
    <property type="protein sequence ID" value="PIL23379.1"/>
    <property type="molecule type" value="Genomic_DNA"/>
</dbReference>
<feature type="compositionally biased region" description="Polar residues" evidence="1">
    <location>
        <begin position="39"/>
        <end position="56"/>
    </location>
</feature>
<gene>
    <name evidence="2" type="ORF">GSI_14690</name>
</gene>
<accession>A0A2G8RPF0</accession>
<dbReference type="Proteomes" id="UP000230002">
    <property type="component" value="Unassembled WGS sequence"/>
</dbReference>
<protein>
    <submittedName>
        <fullName evidence="2">Uncharacterized protein</fullName>
    </submittedName>
</protein>
<feature type="region of interest" description="Disordered" evidence="1">
    <location>
        <begin position="29"/>
        <end position="152"/>
    </location>
</feature>
<evidence type="ECO:0000313" key="3">
    <source>
        <dbReference type="Proteomes" id="UP000230002"/>
    </source>
</evidence>
<feature type="compositionally biased region" description="Low complexity" evidence="1">
    <location>
        <begin position="73"/>
        <end position="83"/>
    </location>
</feature>
<keyword evidence="3" id="KW-1185">Reference proteome</keyword>
<proteinExistence type="predicted"/>